<name>A0AA35VXQ1_GEOBA</name>
<dbReference type="SUPFAM" id="SSF63829">
    <property type="entry name" value="Calcium-dependent phosphotriesterase"/>
    <property type="match status" value="1"/>
</dbReference>
<proteinExistence type="predicted"/>
<dbReference type="EMBL" id="CASHTH010000316">
    <property type="protein sequence ID" value="CAI7997461.1"/>
    <property type="molecule type" value="Genomic_DNA"/>
</dbReference>
<keyword evidence="3" id="KW-1185">Reference proteome</keyword>
<evidence type="ECO:0000256" key="1">
    <source>
        <dbReference type="ARBA" id="ARBA00022737"/>
    </source>
</evidence>
<evidence type="ECO:0000313" key="3">
    <source>
        <dbReference type="Proteomes" id="UP001174909"/>
    </source>
</evidence>
<comment type="caution">
    <text evidence="2">The sequence shown here is derived from an EMBL/GenBank/DDBJ whole genome shotgun (WGS) entry which is preliminary data.</text>
</comment>
<organism evidence="2 3">
    <name type="scientific">Geodia barretti</name>
    <name type="common">Barrett's horny sponge</name>
    <dbReference type="NCBI Taxonomy" id="519541"/>
    <lineage>
        <taxon>Eukaryota</taxon>
        <taxon>Metazoa</taxon>
        <taxon>Porifera</taxon>
        <taxon>Demospongiae</taxon>
        <taxon>Heteroscleromorpha</taxon>
        <taxon>Tetractinellida</taxon>
        <taxon>Astrophorina</taxon>
        <taxon>Geodiidae</taxon>
        <taxon>Geodia</taxon>
    </lineage>
</organism>
<accession>A0AA35VXQ1</accession>
<dbReference type="InterPro" id="IPR011042">
    <property type="entry name" value="6-blade_b-propeller_TolB-like"/>
</dbReference>
<dbReference type="Gene3D" id="2.120.10.30">
    <property type="entry name" value="TolB, C-terminal domain"/>
    <property type="match status" value="1"/>
</dbReference>
<reference evidence="2" key="1">
    <citation type="submission" date="2023-03" db="EMBL/GenBank/DDBJ databases">
        <authorList>
            <person name="Steffen K."/>
            <person name="Cardenas P."/>
        </authorList>
    </citation>
    <scope>NUCLEOTIDE SEQUENCE</scope>
</reference>
<gene>
    <name evidence="2" type="ORF">GBAR_LOCUS2155</name>
</gene>
<evidence type="ECO:0000313" key="2">
    <source>
        <dbReference type="EMBL" id="CAI7997461.1"/>
    </source>
</evidence>
<dbReference type="AlphaFoldDB" id="A0AA35VXQ1"/>
<protein>
    <submittedName>
        <fullName evidence="2">Uncharacterized protein</fullName>
    </submittedName>
</protein>
<dbReference type="Pfam" id="PF01436">
    <property type="entry name" value="NHL"/>
    <property type="match status" value="1"/>
</dbReference>
<sequence length="82" mass="8913">MGGVDEAPGLGHRVTIYDLEGKRVCMFGTPEEGEGPGQFIAPHGIAVDSKGDLYVAEVSFTIRGSRMDPPKVLRSFSKYERV</sequence>
<dbReference type="Proteomes" id="UP001174909">
    <property type="component" value="Unassembled WGS sequence"/>
</dbReference>
<keyword evidence="1" id="KW-0677">Repeat</keyword>
<dbReference type="InterPro" id="IPR001258">
    <property type="entry name" value="NHL_repeat"/>
</dbReference>